<comment type="caution">
    <text evidence="1">The sequence shown here is derived from an EMBL/GenBank/DDBJ whole genome shotgun (WGS) entry which is preliminary data.</text>
</comment>
<organism evidence="1 2">
    <name type="scientific">Adineta steineri</name>
    <dbReference type="NCBI Taxonomy" id="433720"/>
    <lineage>
        <taxon>Eukaryota</taxon>
        <taxon>Metazoa</taxon>
        <taxon>Spiralia</taxon>
        <taxon>Gnathifera</taxon>
        <taxon>Rotifera</taxon>
        <taxon>Eurotatoria</taxon>
        <taxon>Bdelloidea</taxon>
        <taxon>Adinetida</taxon>
        <taxon>Adinetidae</taxon>
        <taxon>Adineta</taxon>
    </lineage>
</organism>
<proteinExistence type="predicted"/>
<evidence type="ECO:0000313" key="2">
    <source>
        <dbReference type="Proteomes" id="UP000663844"/>
    </source>
</evidence>
<accession>A0A820JH96</accession>
<dbReference type="Proteomes" id="UP000663844">
    <property type="component" value="Unassembled WGS sequence"/>
</dbReference>
<protein>
    <submittedName>
        <fullName evidence="1">Uncharacterized protein</fullName>
    </submittedName>
</protein>
<dbReference type="AlphaFoldDB" id="A0A820JH96"/>
<evidence type="ECO:0000313" key="1">
    <source>
        <dbReference type="EMBL" id="CAF4325515.1"/>
    </source>
</evidence>
<dbReference type="EMBL" id="CAJOAZ010018378">
    <property type="protein sequence ID" value="CAF4325515.1"/>
    <property type="molecule type" value="Genomic_DNA"/>
</dbReference>
<feature type="non-terminal residue" evidence="1">
    <location>
        <position position="95"/>
    </location>
</feature>
<reference evidence="1" key="1">
    <citation type="submission" date="2021-02" db="EMBL/GenBank/DDBJ databases">
        <authorList>
            <person name="Nowell W R."/>
        </authorList>
    </citation>
    <scope>NUCLEOTIDE SEQUENCE</scope>
</reference>
<name>A0A820JH96_9BILA</name>
<gene>
    <name evidence="1" type="ORF">OXD698_LOCUS47407</name>
</gene>
<sequence>QLSQLIKIESNNEIKLTELLTTQQNSISSKTTEIFFPVESSTPAEETNEIRITPMAAVSKGIKRSRTLFELEQEHERLLKHITDNRIRVNEVLQS</sequence>